<feature type="compositionally biased region" description="Polar residues" evidence="1">
    <location>
        <begin position="88"/>
        <end position="97"/>
    </location>
</feature>
<dbReference type="EMBL" id="JAWQEG010001301">
    <property type="protein sequence ID" value="KAK3880697.1"/>
    <property type="molecule type" value="Genomic_DNA"/>
</dbReference>
<proteinExistence type="predicted"/>
<feature type="compositionally biased region" description="Basic and acidic residues" evidence="1">
    <location>
        <begin position="102"/>
        <end position="113"/>
    </location>
</feature>
<dbReference type="Gene3D" id="2.60.40.10">
    <property type="entry name" value="Immunoglobulins"/>
    <property type="match status" value="1"/>
</dbReference>
<accession>A0AAE1FX08</accession>
<dbReference type="InterPro" id="IPR013783">
    <property type="entry name" value="Ig-like_fold"/>
</dbReference>
<reference evidence="3" key="1">
    <citation type="submission" date="2023-10" db="EMBL/GenBank/DDBJ databases">
        <title>Genome assemblies of two species of porcelain crab, Petrolisthes cinctipes and Petrolisthes manimaculis (Anomura: Porcellanidae).</title>
        <authorList>
            <person name="Angst P."/>
        </authorList>
    </citation>
    <scope>NUCLEOTIDE SEQUENCE</scope>
    <source>
        <strain evidence="3">PB745_01</strain>
        <tissue evidence="3">Gill</tissue>
    </source>
</reference>
<feature type="domain" description="Fibronectin type-III" evidence="2">
    <location>
        <begin position="1"/>
        <end position="84"/>
    </location>
</feature>
<evidence type="ECO:0000313" key="3">
    <source>
        <dbReference type="EMBL" id="KAK3880697.1"/>
    </source>
</evidence>
<gene>
    <name evidence="3" type="ORF">Pcinc_014852</name>
</gene>
<evidence type="ECO:0000256" key="1">
    <source>
        <dbReference type="SAM" id="MobiDB-lite"/>
    </source>
</evidence>
<protein>
    <recommendedName>
        <fullName evidence="2">Fibronectin type-III domain-containing protein</fullName>
    </recommendedName>
</protein>
<dbReference type="InterPro" id="IPR003961">
    <property type="entry name" value="FN3_dom"/>
</dbReference>
<sequence>MVNQSDSLAMNWTQAEFQGKCDITGNIITWSASNTGNQEMIEPTENYTITGLDPWTTYNVCVSAVNLEGQSPFAPCVNQTTDEDKNMTESSGGISSTLEEDCGNRIDSRGVTS</sequence>
<dbReference type="AlphaFoldDB" id="A0AAE1FX08"/>
<dbReference type="Proteomes" id="UP001286313">
    <property type="component" value="Unassembled WGS sequence"/>
</dbReference>
<keyword evidence="4" id="KW-1185">Reference proteome</keyword>
<dbReference type="Pfam" id="PF00041">
    <property type="entry name" value="fn3"/>
    <property type="match status" value="1"/>
</dbReference>
<dbReference type="SUPFAM" id="SSF49265">
    <property type="entry name" value="Fibronectin type III"/>
    <property type="match status" value="1"/>
</dbReference>
<dbReference type="PROSITE" id="PS50853">
    <property type="entry name" value="FN3"/>
    <property type="match status" value="1"/>
</dbReference>
<comment type="caution">
    <text evidence="3">The sequence shown here is derived from an EMBL/GenBank/DDBJ whole genome shotgun (WGS) entry which is preliminary data.</text>
</comment>
<organism evidence="3 4">
    <name type="scientific">Petrolisthes cinctipes</name>
    <name type="common">Flat porcelain crab</name>
    <dbReference type="NCBI Taxonomy" id="88211"/>
    <lineage>
        <taxon>Eukaryota</taxon>
        <taxon>Metazoa</taxon>
        <taxon>Ecdysozoa</taxon>
        <taxon>Arthropoda</taxon>
        <taxon>Crustacea</taxon>
        <taxon>Multicrustacea</taxon>
        <taxon>Malacostraca</taxon>
        <taxon>Eumalacostraca</taxon>
        <taxon>Eucarida</taxon>
        <taxon>Decapoda</taxon>
        <taxon>Pleocyemata</taxon>
        <taxon>Anomura</taxon>
        <taxon>Galatheoidea</taxon>
        <taxon>Porcellanidae</taxon>
        <taxon>Petrolisthes</taxon>
    </lineage>
</organism>
<feature type="region of interest" description="Disordered" evidence="1">
    <location>
        <begin position="77"/>
        <end position="113"/>
    </location>
</feature>
<evidence type="ECO:0000313" key="4">
    <source>
        <dbReference type="Proteomes" id="UP001286313"/>
    </source>
</evidence>
<dbReference type="CDD" id="cd00063">
    <property type="entry name" value="FN3"/>
    <property type="match status" value="1"/>
</dbReference>
<name>A0AAE1FX08_PETCI</name>
<evidence type="ECO:0000259" key="2">
    <source>
        <dbReference type="PROSITE" id="PS50853"/>
    </source>
</evidence>
<dbReference type="InterPro" id="IPR036116">
    <property type="entry name" value="FN3_sf"/>
</dbReference>